<dbReference type="EMBL" id="BMAW01014423">
    <property type="protein sequence ID" value="GFT38869.1"/>
    <property type="molecule type" value="Genomic_DNA"/>
</dbReference>
<evidence type="ECO:0000313" key="1">
    <source>
        <dbReference type="EMBL" id="GFT38869.1"/>
    </source>
</evidence>
<proteinExistence type="predicted"/>
<name>A0A8X6NX06_NEPPI</name>
<reference evidence="1" key="1">
    <citation type="submission" date="2020-08" db="EMBL/GenBank/DDBJ databases">
        <title>Multicomponent nature underlies the extraordinary mechanical properties of spider dragline silk.</title>
        <authorList>
            <person name="Kono N."/>
            <person name="Nakamura H."/>
            <person name="Mori M."/>
            <person name="Yoshida Y."/>
            <person name="Ohtoshi R."/>
            <person name="Malay A.D."/>
            <person name="Moran D.A.P."/>
            <person name="Tomita M."/>
            <person name="Numata K."/>
            <person name="Arakawa K."/>
        </authorList>
    </citation>
    <scope>NUCLEOTIDE SEQUENCE</scope>
</reference>
<sequence length="74" mass="8549">SEDVTETLEWFPWRNGNYLIERIVGVLAWKTLRSRELVSAKEETEDLLGNTKLAGNYLGAFITGVYEFVTLFNY</sequence>
<gene>
    <name evidence="1" type="ORF">NPIL_484001</name>
</gene>
<evidence type="ECO:0000313" key="2">
    <source>
        <dbReference type="Proteomes" id="UP000887013"/>
    </source>
</evidence>
<protein>
    <submittedName>
        <fullName evidence="1">Uncharacterized protein</fullName>
    </submittedName>
</protein>
<organism evidence="1 2">
    <name type="scientific">Nephila pilipes</name>
    <name type="common">Giant wood spider</name>
    <name type="synonym">Nephila maculata</name>
    <dbReference type="NCBI Taxonomy" id="299642"/>
    <lineage>
        <taxon>Eukaryota</taxon>
        <taxon>Metazoa</taxon>
        <taxon>Ecdysozoa</taxon>
        <taxon>Arthropoda</taxon>
        <taxon>Chelicerata</taxon>
        <taxon>Arachnida</taxon>
        <taxon>Araneae</taxon>
        <taxon>Araneomorphae</taxon>
        <taxon>Entelegynae</taxon>
        <taxon>Araneoidea</taxon>
        <taxon>Nephilidae</taxon>
        <taxon>Nephila</taxon>
    </lineage>
</organism>
<keyword evidence="2" id="KW-1185">Reference proteome</keyword>
<feature type="non-terminal residue" evidence="1">
    <location>
        <position position="1"/>
    </location>
</feature>
<dbReference type="Proteomes" id="UP000887013">
    <property type="component" value="Unassembled WGS sequence"/>
</dbReference>
<dbReference type="AlphaFoldDB" id="A0A8X6NX06"/>
<accession>A0A8X6NX06</accession>
<comment type="caution">
    <text evidence="1">The sequence shown here is derived from an EMBL/GenBank/DDBJ whole genome shotgun (WGS) entry which is preliminary data.</text>
</comment>